<dbReference type="InterPro" id="IPR005358">
    <property type="entry name" value="Puta_zinc/iron-chelating_dom"/>
</dbReference>
<evidence type="ECO:0008006" key="3">
    <source>
        <dbReference type="Google" id="ProtNLM"/>
    </source>
</evidence>
<dbReference type="Proteomes" id="UP000192761">
    <property type="component" value="Unassembled WGS sequence"/>
</dbReference>
<keyword evidence="2" id="KW-1185">Reference proteome</keyword>
<proteinExistence type="predicted"/>
<evidence type="ECO:0000313" key="2">
    <source>
        <dbReference type="Proteomes" id="UP000192761"/>
    </source>
</evidence>
<dbReference type="EMBL" id="FWXD01000003">
    <property type="protein sequence ID" value="SMC19556.1"/>
    <property type="molecule type" value="Genomic_DNA"/>
</dbReference>
<evidence type="ECO:0000313" key="1">
    <source>
        <dbReference type="EMBL" id="SMC19556.1"/>
    </source>
</evidence>
<reference evidence="1 2" key="1">
    <citation type="submission" date="2017-04" db="EMBL/GenBank/DDBJ databases">
        <authorList>
            <person name="Afonso C.L."/>
            <person name="Miller P.J."/>
            <person name="Scott M.A."/>
            <person name="Spackman E."/>
            <person name="Goraichik I."/>
            <person name="Dimitrov K.M."/>
            <person name="Suarez D.L."/>
            <person name="Swayne D.E."/>
        </authorList>
    </citation>
    <scope>NUCLEOTIDE SEQUENCE [LARGE SCALE GENOMIC DNA]</scope>
    <source>
        <strain evidence="1 2">DSM 23236</strain>
    </source>
</reference>
<sequence>MSDVCQTCGACCASYRVSFYWGETDAAPGGSVPAMLTVPVSPHHVAMRGTEQKPVHCAALQGTVGISVGCSIYALRASTCREFTAGDERCADARSRHGLPPLMRQR</sequence>
<dbReference type="STRING" id="1121001.SAMN02745857_00736"/>
<name>A0A1W1X6J0_9NEIS</name>
<protein>
    <recommendedName>
        <fullName evidence="3">Zinc-or iron-chelating domain-containing protein</fullName>
    </recommendedName>
</protein>
<accession>A0A1W1X6J0</accession>
<dbReference type="AlphaFoldDB" id="A0A1W1X6J0"/>
<dbReference type="RefSeq" id="WP_217806978.1">
    <property type="nucleotide sequence ID" value="NZ_FWXD01000003.1"/>
</dbReference>
<organism evidence="1 2">
    <name type="scientific">Andreprevotia lacus DSM 23236</name>
    <dbReference type="NCBI Taxonomy" id="1121001"/>
    <lineage>
        <taxon>Bacteria</taxon>
        <taxon>Pseudomonadati</taxon>
        <taxon>Pseudomonadota</taxon>
        <taxon>Betaproteobacteria</taxon>
        <taxon>Neisseriales</taxon>
        <taxon>Chitinibacteraceae</taxon>
        <taxon>Andreprevotia</taxon>
    </lineage>
</organism>
<gene>
    <name evidence="1" type="ORF">SAMN02745857_00736</name>
</gene>
<dbReference type="Pfam" id="PF03692">
    <property type="entry name" value="CxxCxxCC"/>
    <property type="match status" value="1"/>
</dbReference>